<gene>
    <name evidence="3" type="ORF">E0F98_12915</name>
</gene>
<dbReference type="NCBIfam" id="TIGR04183">
    <property type="entry name" value="Por_Secre_tail"/>
    <property type="match status" value="1"/>
</dbReference>
<protein>
    <submittedName>
        <fullName evidence="3">T9SS type A sorting domain-containing protein</fullName>
    </submittedName>
</protein>
<name>A0A4R5CWP3_9FLAO</name>
<feature type="non-terminal residue" evidence="3">
    <location>
        <position position="1"/>
    </location>
</feature>
<reference evidence="3 4" key="1">
    <citation type="submission" date="2019-03" db="EMBL/GenBank/DDBJ databases">
        <title>Flavobacterium TSA-D2 sp. nov., isolated from arctic soil.</title>
        <authorList>
            <person name="Chaudhary D.K."/>
        </authorList>
    </citation>
    <scope>NUCLEOTIDE SEQUENCE [LARGE SCALE GENOMIC DNA]</scope>
    <source>
        <strain evidence="3 4">TSA-D2</strain>
    </source>
</reference>
<evidence type="ECO:0000256" key="1">
    <source>
        <dbReference type="ARBA" id="ARBA00022729"/>
    </source>
</evidence>
<evidence type="ECO:0000313" key="4">
    <source>
        <dbReference type="Proteomes" id="UP000294597"/>
    </source>
</evidence>
<keyword evidence="4" id="KW-1185">Reference proteome</keyword>
<feature type="domain" description="Secretion system C-terminal sorting" evidence="2">
    <location>
        <begin position="1355"/>
        <end position="1430"/>
    </location>
</feature>
<dbReference type="Proteomes" id="UP000294597">
    <property type="component" value="Unassembled WGS sequence"/>
</dbReference>
<evidence type="ECO:0000259" key="2">
    <source>
        <dbReference type="Pfam" id="PF18962"/>
    </source>
</evidence>
<dbReference type="Pfam" id="PF18962">
    <property type="entry name" value="Por_Secre_tail"/>
    <property type="match status" value="1"/>
</dbReference>
<organism evidence="3 4">
    <name type="scientific">Flavobacterium hiemivividum</name>
    <dbReference type="NCBI Taxonomy" id="2541734"/>
    <lineage>
        <taxon>Bacteria</taxon>
        <taxon>Pseudomonadati</taxon>
        <taxon>Bacteroidota</taxon>
        <taxon>Flavobacteriia</taxon>
        <taxon>Flavobacteriales</taxon>
        <taxon>Flavobacteriaceae</taxon>
        <taxon>Flavobacterium</taxon>
    </lineage>
</organism>
<dbReference type="Pfam" id="PF13573">
    <property type="entry name" value="SprB"/>
    <property type="match status" value="16"/>
</dbReference>
<dbReference type="InterPro" id="IPR026444">
    <property type="entry name" value="Secre_tail"/>
</dbReference>
<comment type="caution">
    <text evidence="3">The sequence shown here is derived from an EMBL/GenBank/DDBJ whole genome shotgun (WGS) entry which is preliminary data.</text>
</comment>
<dbReference type="SUPFAM" id="SSF50939">
    <property type="entry name" value="Sialidases"/>
    <property type="match status" value="1"/>
</dbReference>
<evidence type="ECO:0000313" key="3">
    <source>
        <dbReference type="EMBL" id="TDE02325.1"/>
    </source>
</evidence>
<keyword evidence="1" id="KW-0732">Signal</keyword>
<dbReference type="RefSeq" id="WP_132112139.1">
    <property type="nucleotide sequence ID" value="NZ_SMFO01000011.1"/>
</dbReference>
<proteinExistence type="predicted"/>
<dbReference type="InterPro" id="IPR025667">
    <property type="entry name" value="SprB_repeat"/>
</dbReference>
<dbReference type="EMBL" id="SMFO01000011">
    <property type="protein sequence ID" value="TDE02325.1"/>
    <property type="molecule type" value="Genomic_DNA"/>
</dbReference>
<accession>A0A4R5CWP3</accession>
<sequence length="1434" mass="145864">KGTVTITQPTAIAVSAALVSPKCNGGTDGSITITASGGTGILMYSANDGETYQASNVFSGLAAGEYKWAVKDANNCILKGTVTITQPTAIAVSAALLSPKCNGGTDGSITITASGGTGILMYSANDGETYQASNVFSGLAAGDYKWAVKDANNCALKGTVTITQPTAIAVSAALVNPKCNGGTDGSITITASGGTGILMYSANDGETYQASNVFSGLAAGDYKWAVKDANNCILKGTVTITQPTAIAVSAALVSPKCNGGTDGSITITASGGTGILMYSANDGETYQASNVFSGLAAGEYRWAVKDANNCVLKGTVTITQPTAIAVSAALVSPKCNGGTDGSITITASGGTGILMYSANDGETYQASNVFSGLAAGEYKWAVKDANNCILKGTVTITQPTAIAVSAALLSPKCNGGTDGSITITASGGTGILMYSANDGETYQASNVFSGLAAGEYKWAVKDANNCVLKGTITITQPTAIAVSAALLSPKCNGGTDGSITITASGGTGILMYSANDGETYQASNVFSGLAAGEYKWAVKDANNCVLKGTVTITQPTAIAVSAALVSPKCNGGTDGSITITASGGTGILMYSANDGETYQASNVFSGLAAGEYKWAVKDANNCILKGTVTITQPTAIAVSAALVSPKCNGGTDGSITITASGGTGILMYSANDGETYQASNVFSGLAAGDYKWAVKDANNCVLKGTVTITQPTAIAVSAALVSPKCNGGTDGSITITASGGTGILMYSANDGETYQASNVFSGLAAGEYKWAVKDANNCILKGTVTITQPTAIAVSAALVSPKCNGGTDGSITITASGGTGILMYSANDGETYQASNVFSGLAAGDYKWAVKDANNCVLKGTVTITQPTAIAASAVANNPSCFGVANTGFTITASGGTGILMYSSDNGATYVASGVFTGLTAGTYSWKVKDANGCMKSGTVTITIPPMIAANVTPVNPKCCYEPDGSITISATGGTGTLMYSINDGSSYQTSNVFSGLLAGTYKWVVKDANNCILKGSVTLTNPPLLVASSTLVNPKCHEGTDGSITIIASGGTGTLMYSIDQGVTYQASNVFNGLAAGEYKWRVKDANNCLLKGTFILTTPPAVIVTANLVSPKCHGGNDGSITINAAGGSSPFMYSINDGATYQSSNVFNALVAGQYKWAVKENNGCISRGMVNLINPALIVASATPTNPRCNGGADGSFAITATGGKGVLMYSADNGLNYQSSNVFTALMAGEYKWMVKDANGCIMQGTVNLVNPKLISVSVAAVNPSCCEALRDGSITLNASGGTGAFMYSINGGSTYQTSNFFGNLSAGVYNWMVKDVNNCVTSGTVTLRNPSDPLAKPAATTVKANFTAYPVPFKDVLTIKYDFDYISDVKIEMFDAQGKVVLTKLDTNSYLNKEITLRPSSNIEQEKVYIVKVTTDRGYTTKKVMSGK</sequence>
<dbReference type="InterPro" id="IPR036278">
    <property type="entry name" value="Sialidase_sf"/>
</dbReference>